<dbReference type="EMBL" id="CP012159">
    <property type="protein sequence ID" value="AKT40640.1"/>
    <property type="molecule type" value="Genomic_DNA"/>
</dbReference>
<organism evidence="3 4">
    <name type="scientific">Chondromyces crocatus</name>
    <dbReference type="NCBI Taxonomy" id="52"/>
    <lineage>
        <taxon>Bacteria</taxon>
        <taxon>Pseudomonadati</taxon>
        <taxon>Myxococcota</taxon>
        <taxon>Polyangia</taxon>
        <taxon>Polyangiales</taxon>
        <taxon>Polyangiaceae</taxon>
        <taxon>Chondromyces</taxon>
    </lineage>
</organism>
<reference evidence="3 4" key="1">
    <citation type="submission" date="2015-07" db="EMBL/GenBank/DDBJ databases">
        <title>Genome analysis of myxobacterium Chondromyces crocatus Cm c5 reveals a high potential for natural compound synthesis and the genetic basis for the loss of fruiting body formation.</title>
        <authorList>
            <person name="Zaburannyi N."/>
            <person name="Bunk B."/>
            <person name="Maier J."/>
            <person name="Overmann J."/>
            <person name="Mueller R."/>
        </authorList>
    </citation>
    <scope>NUCLEOTIDE SEQUENCE [LARGE SCALE GENOMIC DNA]</scope>
    <source>
        <strain evidence="3 4">Cm c5</strain>
    </source>
</reference>
<protein>
    <recommendedName>
        <fullName evidence="2">Peptidase C51 domain-containing protein</fullName>
    </recommendedName>
</protein>
<dbReference type="Proteomes" id="UP000067626">
    <property type="component" value="Chromosome"/>
</dbReference>
<evidence type="ECO:0000313" key="4">
    <source>
        <dbReference type="Proteomes" id="UP000067626"/>
    </source>
</evidence>
<dbReference type="InterPro" id="IPR007921">
    <property type="entry name" value="CHAP_dom"/>
</dbReference>
<dbReference type="InterPro" id="IPR038765">
    <property type="entry name" value="Papain-like_cys_pep_sf"/>
</dbReference>
<evidence type="ECO:0000256" key="1">
    <source>
        <dbReference type="SAM" id="SignalP"/>
    </source>
</evidence>
<evidence type="ECO:0000313" key="3">
    <source>
        <dbReference type="EMBL" id="AKT40640.1"/>
    </source>
</evidence>
<name>A0A0K1EIF9_CHOCO</name>
<dbReference type="KEGG" id="ccro:CMC5_047960"/>
<feature type="chain" id="PRO_5005459498" description="Peptidase C51 domain-containing protein" evidence="1">
    <location>
        <begin position="23"/>
        <end position="156"/>
    </location>
</feature>
<proteinExistence type="predicted"/>
<keyword evidence="4" id="KW-1185">Reference proteome</keyword>
<feature type="signal peptide" evidence="1">
    <location>
        <begin position="1"/>
        <end position="22"/>
    </location>
</feature>
<dbReference type="Gene3D" id="3.90.1720.10">
    <property type="entry name" value="endopeptidase domain like (from Nostoc punctiforme)"/>
    <property type="match status" value="1"/>
</dbReference>
<feature type="domain" description="Peptidase C51" evidence="2">
    <location>
        <begin position="63"/>
        <end position="132"/>
    </location>
</feature>
<keyword evidence="1" id="KW-0732">Signal</keyword>
<evidence type="ECO:0000259" key="2">
    <source>
        <dbReference type="Pfam" id="PF05257"/>
    </source>
</evidence>
<dbReference type="SUPFAM" id="SSF54001">
    <property type="entry name" value="Cysteine proteinases"/>
    <property type="match status" value="1"/>
</dbReference>
<dbReference type="Pfam" id="PF05257">
    <property type="entry name" value="CHAP"/>
    <property type="match status" value="1"/>
</dbReference>
<dbReference type="RefSeq" id="WP_050432549.1">
    <property type="nucleotide sequence ID" value="NZ_CP012159.1"/>
</dbReference>
<dbReference type="OrthoDB" id="5518647at2"/>
<dbReference type="AlphaFoldDB" id="A0A0K1EIF9"/>
<dbReference type="PROSITE" id="PS51257">
    <property type="entry name" value="PROKAR_LIPOPROTEIN"/>
    <property type="match status" value="1"/>
</dbReference>
<sequence length="156" mass="16296">MKWFAKCGASALVFAMSAFVWSGCAVDVDAGDELEAAELGEAVETDDQELAIGDGDTSNATCNQCSNCVLYARCRQPKLPFGLNTYQDKLNIINTQTAAAGYVAVINSGSSAGHVAYVTSVSGSTIHIAEGNWPNGSCGTRSGTKAGLKIQGYFRP</sequence>
<gene>
    <name evidence="3" type="ORF">CMC5_047960</name>
</gene>
<accession>A0A0K1EIF9</accession>